<feature type="transmembrane region" description="Helical" evidence="1">
    <location>
        <begin position="12"/>
        <end position="35"/>
    </location>
</feature>
<organism evidence="2 3">
    <name type="scientific">Terrabacter terrae</name>
    <dbReference type="NCBI Taxonomy" id="318434"/>
    <lineage>
        <taxon>Bacteria</taxon>
        <taxon>Bacillati</taxon>
        <taxon>Actinomycetota</taxon>
        <taxon>Actinomycetes</taxon>
        <taxon>Micrococcales</taxon>
        <taxon>Intrasporangiaceae</taxon>
        <taxon>Terrabacter</taxon>
    </lineage>
</organism>
<keyword evidence="3" id="KW-1185">Reference proteome</keyword>
<dbReference type="EMBL" id="BAAANB010000021">
    <property type="protein sequence ID" value="GAA2039337.1"/>
    <property type="molecule type" value="Genomic_DNA"/>
</dbReference>
<evidence type="ECO:0000313" key="2">
    <source>
        <dbReference type="EMBL" id="GAA2039337.1"/>
    </source>
</evidence>
<comment type="caution">
    <text evidence="2">The sequence shown here is derived from an EMBL/GenBank/DDBJ whole genome shotgun (WGS) entry which is preliminary data.</text>
</comment>
<accession>A0ABP5G302</accession>
<gene>
    <name evidence="2" type="ORF">GCM10009740_35090</name>
</gene>
<dbReference type="Proteomes" id="UP001501285">
    <property type="component" value="Unassembled WGS sequence"/>
</dbReference>
<keyword evidence="1" id="KW-0472">Membrane</keyword>
<protein>
    <submittedName>
        <fullName evidence="2">Uncharacterized protein</fullName>
    </submittedName>
</protein>
<keyword evidence="1" id="KW-1133">Transmembrane helix</keyword>
<proteinExistence type="predicted"/>
<sequence length="97" mass="10494">MPRLSARLRARQVVGLGFLLTAAGFAAIGFVGASWPYRSFLLPLIAVAVGDVQRSGLVRVRTPGSACLVGVHPRRATHATPLWRTLYACRPRCRALP</sequence>
<evidence type="ECO:0000256" key="1">
    <source>
        <dbReference type="SAM" id="Phobius"/>
    </source>
</evidence>
<evidence type="ECO:0000313" key="3">
    <source>
        <dbReference type="Proteomes" id="UP001501285"/>
    </source>
</evidence>
<reference evidence="3" key="1">
    <citation type="journal article" date="2019" name="Int. J. Syst. Evol. Microbiol.">
        <title>The Global Catalogue of Microorganisms (GCM) 10K type strain sequencing project: providing services to taxonomists for standard genome sequencing and annotation.</title>
        <authorList>
            <consortium name="The Broad Institute Genomics Platform"/>
            <consortium name="The Broad Institute Genome Sequencing Center for Infectious Disease"/>
            <person name="Wu L."/>
            <person name="Ma J."/>
        </authorList>
    </citation>
    <scope>NUCLEOTIDE SEQUENCE [LARGE SCALE GENOMIC DNA]</scope>
    <source>
        <strain evidence="3">JCM 14283</strain>
    </source>
</reference>
<keyword evidence="1" id="KW-0812">Transmembrane</keyword>
<name>A0ABP5G302_9MICO</name>